<comment type="caution">
    <text evidence="1">The sequence shown here is derived from an EMBL/GenBank/DDBJ whole genome shotgun (WGS) entry which is preliminary data.</text>
</comment>
<accession>X1KF43</accession>
<gene>
    <name evidence="1" type="ORF">S06H3_23213</name>
</gene>
<protein>
    <submittedName>
        <fullName evidence="1">Uncharacterized protein</fullName>
    </submittedName>
</protein>
<organism evidence="1">
    <name type="scientific">marine sediment metagenome</name>
    <dbReference type="NCBI Taxonomy" id="412755"/>
    <lineage>
        <taxon>unclassified sequences</taxon>
        <taxon>metagenomes</taxon>
        <taxon>ecological metagenomes</taxon>
    </lineage>
</organism>
<sequence length="53" mass="6428">MNLNDFGIWNNDYELFLNKRAEIISQEIEKRIIKQKIDERLQGDIDDDYEPEV</sequence>
<dbReference type="EMBL" id="BARV01012572">
    <property type="protein sequence ID" value="GAI05273.1"/>
    <property type="molecule type" value="Genomic_DNA"/>
</dbReference>
<name>X1KF43_9ZZZZ</name>
<evidence type="ECO:0000313" key="1">
    <source>
        <dbReference type="EMBL" id="GAI05273.1"/>
    </source>
</evidence>
<dbReference type="AlphaFoldDB" id="X1KF43"/>
<reference evidence="1" key="1">
    <citation type="journal article" date="2014" name="Front. Microbiol.">
        <title>High frequency of phylogenetically diverse reductive dehalogenase-homologous genes in deep subseafloor sedimentary metagenomes.</title>
        <authorList>
            <person name="Kawai M."/>
            <person name="Futagami T."/>
            <person name="Toyoda A."/>
            <person name="Takaki Y."/>
            <person name="Nishi S."/>
            <person name="Hori S."/>
            <person name="Arai W."/>
            <person name="Tsubouchi T."/>
            <person name="Morono Y."/>
            <person name="Uchiyama I."/>
            <person name="Ito T."/>
            <person name="Fujiyama A."/>
            <person name="Inagaki F."/>
            <person name="Takami H."/>
        </authorList>
    </citation>
    <scope>NUCLEOTIDE SEQUENCE</scope>
    <source>
        <strain evidence="1">Expedition CK06-06</strain>
    </source>
</reference>
<proteinExistence type="predicted"/>